<name>A0ABY9WYK5_9BACT</name>
<evidence type="ECO:0000256" key="1">
    <source>
        <dbReference type="SAM" id="MobiDB-lite"/>
    </source>
</evidence>
<reference evidence="2 3" key="1">
    <citation type="submission" date="2019-08" db="EMBL/GenBank/DDBJ databases">
        <title>Archangium and Cystobacter genomes.</title>
        <authorList>
            <person name="Chen I.-C.K."/>
            <person name="Wielgoss S."/>
        </authorList>
    </citation>
    <scope>NUCLEOTIDE SEQUENCE [LARGE SCALE GENOMIC DNA]</scope>
    <source>
        <strain evidence="2 3">Cbm 6</strain>
    </source>
</reference>
<sequence>MPWLHTVTVAVKDCHDLTLAGPLTPVTTRSARSPTPSRPPTWTLLSSRASCSTPSVSTAAAR</sequence>
<keyword evidence="3" id="KW-1185">Reference proteome</keyword>
<feature type="compositionally biased region" description="Low complexity" evidence="1">
    <location>
        <begin position="24"/>
        <end position="47"/>
    </location>
</feature>
<dbReference type="Proteomes" id="UP001611383">
    <property type="component" value="Chromosome"/>
</dbReference>
<feature type="compositionally biased region" description="Polar residues" evidence="1">
    <location>
        <begin position="48"/>
        <end position="62"/>
    </location>
</feature>
<proteinExistence type="predicted"/>
<accession>A0ABY9WYK5</accession>
<gene>
    <name evidence="2" type="ORF">F0U60_31920</name>
</gene>
<feature type="region of interest" description="Disordered" evidence="1">
    <location>
        <begin position="23"/>
        <end position="62"/>
    </location>
</feature>
<organism evidence="2 3">
    <name type="scientific">Archangium minus</name>
    <dbReference type="NCBI Taxonomy" id="83450"/>
    <lineage>
        <taxon>Bacteria</taxon>
        <taxon>Pseudomonadati</taxon>
        <taxon>Myxococcota</taxon>
        <taxon>Myxococcia</taxon>
        <taxon>Myxococcales</taxon>
        <taxon>Cystobacterineae</taxon>
        <taxon>Archangiaceae</taxon>
        <taxon>Archangium</taxon>
    </lineage>
</organism>
<evidence type="ECO:0000313" key="2">
    <source>
        <dbReference type="EMBL" id="WNG48233.1"/>
    </source>
</evidence>
<evidence type="ECO:0000313" key="3">
    <source>
        <dbReference type="Proteomes" id="UP001611383"/>
    </source>
</evidence>
<protein>
    <submittedName>
        <fullName evidence="2">Uncharacterized protein</fullName>
    </submittedName>
</protein>
<dbReference type="EMBL" id="CP043494">
    <property type="protein sequence ID" value="WNG48233.1"/>
    <property type="molecule type" value="Genomic_DNA"/>
</dbReference>